<keyword evidence="2" id="KW-1185">Reference proteome</keyword>
<evidence type="ECO:0000313" key="1">
    <source>
        <dbReference type="EMBL" id="GIX95786.1"/>
    </source>
</evidence>
<organism evidence="1 2">
    <name type="scientific">Caerostris darwini</name>
    <dbReference type="NCBI Taxonomy" id="1538125"/>
    <lineage>
        <taxon>Eukaryota</taxon>
        <taxon>Metazoa</taxon>
        <taxon>Ecdysozoa</taxon>
        <taxon>Arthropoda</taxon>
        <taxon>Chelicerata</taxon>
        <taxon>Arachnida</taxon>
        <taxon>Araneae</taxon>
        <taxon>Araneomorphae</taxon>
        <taxon>Entelegynae</taxon>
        <taxon>Araneoidea</taxon>
        <taxon>Araneidae</taxon>
        <taxon>Caerostris</taxon>
    </lineage>
</organism>
<reference evidence="1 2" key="1">
    <citation type="submission" date="2021-06" db="EMBL/GenBank/DDBJ databases">
        <title>Caerostris darwini draft genome.</title>
        <authorList>
            <person name="Kono N."/>
            <person name="Arakawa K."/>
        </authorList>
    </citation>
    <scope>NUCLEOTIDE SEQUENCE [LARGE SCALE GENOMIC DNA]</scope>
</reference>
<protein>
    <submittedName>
        <fullName evidence="1">Uncharacterized protein</fullName>
    </submittedName>
</protein>
<evidence type="ECO:0000313" key="2">
    <source>
        <dbReference type="Proteomes" id="UP001054837"/>
    </source>
</evidence>
<dbReference type="EMBL" id="BPLQ01002817">
    <property type="protein sequence ID" value="GIX95786.1"/>
    <property type="molecule type" value="Genomic_DNA"/>
</dbReference>
<proteinExistence type="predicted"/>
<sequence length="84" mass="9394">NILKSRFEPYILLFKLVTHFRIAHSWNHKRTTTEAPDISMRMRVARLPHVIIASNASHATDCINANATRASLTSRSAGQPVGNI</sequence>
<name>A0AAV4PJ44_9ARAC</name>
<dbReference type="AlphaFoldDB" id="A0AAV4PJ44"/>
<comment type="caution">
    <text evidence="1">The sequence shown here is derived from an EMBL/GenBank/DDBJ whole genome shotgun (WGS) entry which is preliminary data.</text>
</comment>
<dbReference type="Proteomes" id="UP001054837">
    <property type="component" value="Unassembled WGS sequence"/>
</dbReference>
<feature type="non-terminal residue" evidence="1">
    <location>
        <position position="1"/>
    </location>
</feature>
<gene>
    <name evidence="1" type="ORF">CDAR_289031</name>
</gene>
<accession>A0AAV4PJ44</accession>